<dbReference type="Gene3D" id="3.20.20.70">
    <property type="entry name" value="Aldolase class I"/>
    <property type="match status" value="1"/>
</dbReference>
<accession>C7MNA8</accession>
<feature type="domain" description="Putative radical SAM N-terminal" evidence="2">
    <location>
        <begin position="71"/>
        <end position="216"/>
    </location>
</feature>
<organism evidence="3 4">
    <name type="scientific">Cryptobacterium curtum (strain ATCC 700683 / DSM 15641 / CCUG 43107 / 12-3)</name>
    <dbReference type="NCBI Taxonomy" id="469378"/>
    <lineage>
        <taxon>Bacteria</taxon>
        <taxon>Bacillati</taxon>
        <taxon>Actinomycetota</taxon>
        <taxon>Coriobacteriia</taxon>
        <taxon>Eggerthellales</taxon>
        <taxon>Eggerthellaceae</taxon>
        <taxon>Cryptobacterium</taxon>
    </lineage>
</organism>
<name>C7MNA8_CRYCD</name>
<dbReference type="SUPFAM" id="SSF102114">
    <property type="entry name" value="Radical SAM enzymes"/>
    <property type="match status" value="1"/>
</dbReference>
<dbReference type="InterPro" id="IPR058240">
    <property type="entry name" value="rSAM_sf"/>
</dbReference>
<evidence type="ECO:0000313" key="4">
    <source>
        <dbReference type="Proteomes" id="UP000000954"/>
    </source>
</evidence>
<dbReference type="RefSeq" id="WP_012803086.1">
    <property type="nucleotide sequence ID" value="NC_013170.1"/>
</dbReference>
<reference evidence="3 4" key="1">
    <citation type="journal article" date="2009" name="Stand. Genomic Sci.">
        <title>Complete genome sequence of Cryptobacterium curtum type strain (12-3).</title>
        <authorList>
            <person name="Mavrommatis K."/>
            <person name="Pukall R."/>
            <person name="Rohde C."/>
            <person name="Chen F."/>
            <person name="Sims D."/>
            <person name="Brettin T."/>
            <person name="Kuske C."/>
            <person name="Detter J.C."/>
            <person name="Han C."/>
            <person name="Lapidus A."/>
            <person name="Copeland A."/>
            <person name="Glavina Del Rio T."/>
            <person name="Nolan M."/>
            <person name="Lucas S."/>
            <person name="Tice H."/>
            <person name="Cheng J.F."/>
            <person name="Bruce D."/>
            <person name="Goodwin L."/>
            <person name="Pitluck S."/>
            <person name="Ovchinnikova G."/>
            <person name="Pati A."/>
            <person name="Ivanova N."/>
            <person name="Chen A."/>
            <person name="Palaniappan K."/>
            <person name="Chain P."/>
            <person name="D'haeseleer P."/>
            <person name="Goker M."/>
            <person name="Bristow J."/>
            <person name="Eisen J.A."/>
            <person name="Markowitz V."/>
            <person name="Hugenholtz P."/>
            <person name="Rohde M."/>
            <person name="Klenk H.P."/>
            <person name="Kyrpides N.C."/>
        </authorList>
    </citation>
    <scope>NUCLEOTIDE SEQUENCE [LARGE SCALE GENOMIC DNA]</scope>
    <source>
        <strain evidence="4">ATCC 700683 / DSM 15641 / 12-3</strain>
    </source>
</reference>
<keyword evidence="4" id="KW-1185">Reference proteome</keyword>
<evidence type="ECO:0000313" key="3">
    <source>
        <dbReference type="EMBL" id="ACU94398.1"/>
    </source>
</evidence>
<sequence length="455" mass="50313">MSCYAGIIASVEVDSPAWEVGLERGCQITAADGHPLRDVIDWRWWACDEAVTVSYIDNDGEAGEVELVRSPGEDWGIEFSKAIFDEVIQCRNACMFCFMRQLPDDVRSSLTLRDDDFRLSFLQGTFVTFTNLTPADEARIIEQHISPLRYSLHAVTPEVRRRMIGPRASVGIEAAERLLQAGIELHAQIVLMPGVNDGAELAQTLSWAWKHEGIRSVGIVPLGYTKHQRAFEKSFGEQARARAVIDAIEGYQQRALVDRGTAWVYASDEFYRNAFPDDLLDHLPPASFYGDFDLFEDGIGIVRAFVDDWQGTEAVARKAARALKDAQVHALLICGCAQREFLDPLLRNSPLQGLLEPLYVRNDYFGGNVDVTGLLCGCDVGPSLAKAQEEARTRGDTQERIALLPKVTLNADGVMLDDTTPSDVARTAGMPVHVVSCQASEFLPELIALISRAHS</sequence>
<protein>
    <submittedName>
        <fullName evidence="3">Fe-S oxidoreductase</fullName>
    </submittedName>
</protein>
<dbReference type="Pfam" id="PF19238">
    <property type="entry name" value="Radical_SAM_2"/>
    <property type="match status" value="1"/>
</dbReference>
<dbReference type="InterPro" id="IPR036034">
    <property type="entry name" value="PDZ_sf"/>
</dbReference>
<evidence type="ECO:0000259" key="2">
    <source>
        <dbReference type="Pfam" id="PF19238"/>
    </source>
</evidence>
<dbReference type="InterPro" id="IPR007549">
    <property type="entry name" value="DUF512"/>
</dbReference>
<dbReference type="STRING" id="469378.Ccur_06880"/>
<proteinExistence type="predicted"/>
<dbReference type="InterPro" id="IPR045375">
    <property type="entry name" value="Put_radical_SAM-like_N"/>
</dbReference>
<dbReference type="EMBL" id="CP001682">
    <property type="protein sequence ID" value="ACU94398.1"/>
    <property type="molecule type" value="Genomic_DNA"/>
</dbReference>
<dbReference type="Gene3D" id="2.30.42.10">
    <property type="match status" value="1"/>
</dbReference>
<dbReference type="InterPro" id="IPR013785">
    <property type="entry name" value="Aldolase_TIM"/>
</dbReference>
<dbReference type="Proteomes" id="UP000000954">
    <property type="component" value="Chromosome"/>
</dbReference>
<gene>
    <name evidence="3" type="ordered locus">Ccur_06880</name>
</gene>
<dbReference type="KEGG" id="ccu:Ccur_06880"/>
<evidence type="ECO:0000259" key="1">
    <source>
        <dbReference type="Pfam" id="PF04459"/>
    </source>
</evidence>
<dbReference type="Pfam" id="PF04459">
    <property type="entry name" value="DUF512"/>
    <property type="match status" value="1"/>
</dbReference>
<feature type="domain" description="DUF512" evidence="1">
    <location>
        <begin position="220"/>
        <end position="436"/>
    </location>
</feature>
<dbReference type="SUPFAM" id="SSF50156">
    <property type="entry name" value="PDZ domain-like"/>
    <property type="match status" value="1"/>
</dbReference>
<dbReference type="HOGENOM" id="CLU_037396_0_0_11"/>
<dbReference type="AlphaFoldDB" id="C7MNA8"/>
<dbReference type="OrthoDB" id="9774724at2"/>
<dbReference type="eggNOG" id="COG1625">
    <property type="taxonomic scope" value="Bacteria"/>
</dbReference>